<comment type="catalytic activity">
    <reaction evidence="4">
        <text>(R)-pantoate + NADP(+) = 2-dehydropantoate + NADPH + H(+)</text>
        <dbReference type="Rhea" id="RHEA:16233"/>
        <dbReference type="ChEBI" id="CHEBI:11561"/>
        <dbReference type="ChEBI" id="CHEBI:15378"/>
        <dbReference type="ChEBI" id="CHEBI:15980"/>
        <dbReference type="ChEBI" id="CHEBI:57783"/>
        <dbReference type="ChEBI" id="CHEBI:58349"/>
        <dbReference type="EC" id="1.1.1.169"/>
    </reaction>
</comment>
<dbReference type="SUPFAM" id="SSF51735">
    <property type="entry name" value="NAD(P)-binding Rossmann-fold domains"/>
    <property type="match status" value="1"/>
</dbReference>
<feature type="domain" description="Ketopantoate reductase C-terminal" evidence="6">
    <location>
        <begin position="178"/>
        <end position="297"/>
    </location>
</feature>
<comment type="function">
    <text evidence="4">Catalyzes the NADPH-dependent reduction of ketopantoate into pantoic acid.</text>
</comment>
<evidence type="ECO:0000313" key="8">
    <source>
        <dbReference type="Proteomes" id="UP000185746"/>
    </source>
</evidence>
<dbReference type="InterPro" id="IPR003710">
    <property type="entry name" value="ApbA"/>
</dbReference>
<dbReference type="SUPFAM" id="SSF48179">
    <property type="entry name" value="6-phosphogluconate dehydrogenase C-terminal domain-like"/>
    <property type="match status" value="1"/>
</dbReference>
<organism evidence="7 8">
    <name type="scientific">Sporosarcina ureilytica</name>
    <dbReference type="NCBI Taxonomy" id="298596"/>
    <lineage>
        <taxon>Bacteria</taxon>
        <taxon>Bacillati</taxon>
        <taxon>Bacillota</taxon>
        <taxon>Bacilli</taxon>
        <taxon>Bacillales</taxon>
        <taxon>Caryophanaceae</taxon>
        <taxon>Sporosarcina</taxon>
    </lineage>
</organism>
<dbReference type="InterPro" id="IPR036291">
    <property type="entry name" value="NAD(P)-bd_dom_sf"/>
</dbReference>
<dbReference type="Gene3D" id="3.40.50.720">
    <property type="entry name" value="NAD(P)-binding Rossmann-like Domain"/>
    <property type="match status" value="1"/>
</dbReference>
<dbReference type="PANTHER" id="PTHR21708:SF26">
    <property type="entry name" value="2-DEHYDROPANTOATE 2-REDUCTASE"/>
    <property type="match status" value="1"/>
</dbReference>
<dbReference type="NCBIfam" id="TIGR00745">
    <property type="entry name" value="apbA_panE"/>
    <property type="match status" value="1"/>
</dbReference>
<dbReference type="InterPro" id="IPR013332">
    <property type="entry name" value="KPR_N"/>
</dbReference>
<evidence type="ECO:0000256" key="1">
    <source>
        <dbReference type="ARBA" id="ARBA00007870"/>
    </source>
</evidence>
<dbReference type="GO" id="GO:0008677">
    <property type="term" value="F:2-dehydropantoate 2-reductase activity"/>
    <property type="evidence" value="ECO:0007669"/>
    <property type="project" value="UniProtKB-EC"/>
</dbReference>
<dbReference type="InterPro" id="IPR051402">
    <property type="entry name" value="KPR-Related"/>
</dbReference>
<protein>
    <recommendedName>
        <fullName evidence="4">2-dehydropantoate 2-reductase</fullName>
        <ecNumber evidence="4">1.1.1.169</ecNumber>
    </recommendedName>
    <alternativeName>
        <fullName evidence="4">Ketopantoate reductase</fullName>
    </alternativeName>
</protein>
<name>A0A1D8JF55_9BACL</name>
<proteinExistence type="inferred from homology"/>
<dbReference type="KEGG" id="surl:BI350_07130"/>
<dbReference type="GO" id="GO:0015940">
    <property type="term" value="P:pantothenate biosynthetic process"/>
    <property type="evidence" value="ECO:0007669"/>
    <property type="project" value="UniProtKB-UniPathway"/>
</dbReference>
<sequence length="308" mass="34769">MRILVLGAGAIGGYYGGRLVEKGEDVTFLVRRKRKEHLERNGLSIQSFFGDFSFQPKCISTDEEAAPFDLVLFSTKAYHLEDAMNDLKPYVGEHTVILPLLNGVAHFNRLKEVFGVEKVVGGLCFIETTLNHQGNIEQTSAIDRLVYGEFDQKDTERIREIEYVFSGTKATFSLSDSIEQEIWQKYLFITVMSGCTSLMRAPIGPIRESTGGELFIKQLFEEVKMIIKKHGGPLKEDVVAKQLEMIRLANGDMKSSMQRDMEKGLPIEGEHLQGFLLDLAKNYQLNTPILQTVYQNLVVYETMLGQGK</sequence>
<dbReference type="Pfam" id="PF08546">
    <property type="entry name" value="ApbA_C"/>
    <property type="match status" value="1"/>
</dbReference>
<evidence type="ECO:0000313" key="7">
    <source>
        <dbReference type="EMBL" id="AOV07335.1"/>
    </source>
</evidence>
<evidence type="ECO:0000256" key="4">
    <source>
        <dbReference type="RuleBase" id="RU362068"/>
    </source>
</evidence>
<evidence type="ECO:0000259" key="5">
    <source>
        <dbReference type="Pfam" id="PF02558"/>
    </source>
</evidence>
<dbReference type="PANTHER" id="PTHR21708">
    <property type="entry name" value="PROBABLE 2-DEHYDROPANTOATE 2-REDUCTASE"/>
    <property type="match status" value="1"/>
</dbReference>
<feature type="domain" description="Ketopantoate reductase N-terminal" evidence="5">
    <location>
        <begin position="3"/>
        <end position="151"/>
    </location>
</feature>
<evidence type="ECO:0000259" key="6">
    <source>
        <dbReference type="Pfam" id="PF08546"/>
    </source>
</evidence>
<evidence type="ECO:0000256" key="2">
    <source>
        <dbReference type="ARBA" id="ARBA00022857"/>
    </source>
</evidence>
<dbReference type="Gene3D" id="1.10.1040.10">
    <property type="entry name" value="N-(1-d-carboxylethyl)-l-norvaline Dehydrogenase, domain 2"/>
    <property type="match status" value="1"/>
</dbReference>
<dbReference type="InterPro" id="IPR008927">
    <property type="entry name" value="6-PGluconate_DH-like_C_sf"/>
</dbReference>
<keyword evidence="3 4" id="KW-0560">Oxidoreductase</keyword>
<dbReference type="FunFam" id="1.10.1040.10:FF:000017">
    <property type="entry name" value="2-dehydropantoate 2-reductase"/>
    <property type="match status" value="1"/>
</dbReference>
<comment type="similarity">
    <text evidence="1 4">Belongs to the ketopantoate reductase family.</text>
</comment>
<dbReference type="InterPro" id="IPR013752">
    <property type="entry name" value="KPA_reductase"/>
</dbReference>
<keyword evidence="2 4" id="KW-0521">NADP</keyword>
<gene>
    <name evidence="7" type="ORF">BI350_07130</name>
</gene>
<dbReference type="EMBL" id="CP017560">
    <property type="protein sequence ID" value="AOV07335.1"/>
    <property type="molecule type" value="Genomic_DNA"/>
</dbReference>
<comment type="pathway">
    <text evidence="4">Cofactor biosynthesis; (R)-pantothenate biosynthesis; (R)-pantoate from 3-methyl-2-oxobutanoate: step 2/2.</text>
</comment>
<accession>A0A1D8JF55</accession>
<keyword evidence="4" id="KW-0566">Pantothenate biosynthesis</keyword>
<dbReference type="AlphaFoldDB" id="A0A1D8JF55"/>
<dbReference type="UniPathway" id="UPA00028">
    <property type="reaction ID" value="UER00004"/>
</dbReference>
<dbReference type="GO" id="GO:0005737">
    <property type="term" value="C:cytoplasm"/>
    <property type="evidence" value="ECO:0007669"/>
    <property type="project" value="TreeGrafter"/>
</dbReference>
<dbReference type="RefSeq" id="WP_075527465.1">
    <property type="nucleotide sequence ID" value="NZ_CP017560.1"/>
</dbReference>
<dbReference type="Proteomes" id="UP000185746">
    <property type="component" value="Chromosome"/>
</dbReference>
<dbReference type="EC" id="1.1.1.169" evidence="4"/>
<reference evidence="7 8" key="1">
    <citation type="submission" date="2016-09" db="EMBL/GenBank/DDBJ databases">
        <title>Complete genome sequence of the Lysinibacillus sphaericus LMG 22257, a specie of Bacillus with ureolytic activity that can effectively biodeposit calcium carbonate.</title>
        <authorList>
            <person name="Yan W."/>
        </authorList>
    </citation>
    <scope>NUCLEOTIDE SEQUENCE [LARGE SCALE GENOMIC DNA]</scope>
    <source>
        <strain evidence="7 8">LMG 22257</strain>
    </source>
</reference>
<dbReference type="FunFam" id="3.40.50.720:FF:000307">
    <property type="entry name" value="2-dehydropantoate 2-reductase"/>
    <property type="match status" value="1"/>
</dbReference>
<dbReference type="Pfam" id="PF02558">
    <property type="entry name" value="ApbA"/>
    <property type="match status" value="1"/>
</dbReference>
<keyword evidence="8" id="KW-1185">Reference proteome</keyword>
<evidence type="ECO:0000256" key="3">
    <source>
        <dbReference type="ARBA" id="ARBA00023002"/>
    </source>
</evidence>
<dbReference type="InterPro" id="IPR013328">
    <property type="entry name" value="6PGD_dom2"/>
</dbReference>